<evidence type="ECO:0000313" key="3">
    <source>
        <dbReference type="Proteomes" id="UP000266089"/>
    </source>
</evidence>
<accession>A0A399DX72</accession>
<comment type="caution">
    <text evidence="2">The sequence shown here is derived from an EMBL/GenBank/DDBJ whole genome shotgun (WGS) entry which is preliminary data.</text>
</comment>
<organism evidence="2 3">
    <name type="scientific">Meiothermus taiwanensis</name>
    <dbReference type="NCBI Taxonomy" id="172827"/>
    <lineage>
        <taxon>Bacteria</taxon>
        <taxon>Thermotogati</taxon>
        <taxon>Deinococcota</taxon>
        <taxon>Deinococci</taxon>
        <taxon>Thermales</taxon>
        <taxon>Thermaceae</taxon>
        <taxon>Meiothermus</taxon>
    </lineage>
</organism>
<evidence type="ECO:0000313" key="2">
    <source>
        <dbReference type="EMBL" id="RIH76707.1"/>
    </source>
</evidence>
<dbReference type="EMBL" id="QWKX01000038">
    <property type="protein sequence ID" value="RIH76707.1"/>
    <property type="molecule type" value="Genomic_DNA"/>
</dbReference>
<dbReference type="OrthoDB" id="32407at2"/>
<reference evidence="2 3" key="1">
    <citation type="submission" date="2018-08" db="EMBL/GenBank/DDBJ databases">
        <title>Meiothermus cateniformans JCM 15151 genome sequencing project.</title>
        <authorList>
            <person name="Da Costa M.S."/>
            <person name="Albuquerque L."/>
            <person name="Raposo P."/>
            <person name="Froufe H.J.C."/>
            <person name="Barroso C.S."/>
            <person name="Egas C."/>
        </authorList>
    </citation>
    <scope>NUCLEOTIDE SEQUENCE [LARGE SCALE GENOMIC DNA]</scope>
    <source>
        <strain evidence="2 3">JCM 15151</strain>
    </source>
</reference>
<protein>
    <recommendedName>
        <fullName evidence="4">DUF11 domain-containing protein</fullName>
    </recommendedName>
</protein>
<sequence>MIKHFGWRFTTGLLCLIGLALAQTSSDIRLDLKAFRVVSVQEQNRAVERLEPALDAKPGQVIQYQLTTLNTLTSPLRQVALVIPIPPTTAYQAQSALPLRLGDTLVVPEFSFDGGKSYGHPPLKRKLKVVENGKEVEKEVEVKPEEYTHARWIIPQMEPQQTLTLTLRVVVR</sequence>
<dbReference type="AlphaFoldDB" id="A0A399DX72"/>
<dbReference type="Proteomes" id="UP000266089">
    <property type="component" value="Unassembled WGS sequence"/>
</dbReference>
<proteinExistence type="predicted"/>
<feature type="chain" id="PRO_5017357010" description="DUF11 domain-containing protein" evidence="1">
    <location>
        <begin position="23"/>
        <end position="172"/>
    </location>
</feature>
<gene>
    <name evidence="2" type="ORF">Mcate_01668</name>
</gene>
<evidence type="ECO:0008006" key="4">
    <source>
        <dbReference type="Google" id="ProtNLM"/>
    </source>
</evidence>
<evidence type="ECO:0000256" key="1">
    <source>
        <dbReference type="SAM" id="SignalP"/>
    </source>
</evidence>
<keyword evidence="1" id="KW-0732">Signal</keyword>
<name>A0A399DX72_9DEIN</name>
<feature type="signal peptide" evidence="1">
    <location>
        <begin position="1"/>
        <end position="22"/>
    </location>
</feature>
<dbReference type="RefSeq" id="WP_119361667.1">
    <property type="nucleotide sequence ID" value="NZ_JBHSXZ010000018.1"/>
</dbReference>